<dbReference type="AlphaFoldDB" id="A0ABD3RDU6"/>
<gene>
    <name evidence="3" type="ORF">ACHAXA_005360</name>
</gene>
<feature type="region of interest" description="Disordered" evidence="2">
    <location>
        <begin position="210"/>
        <end position="236"/>
    </location>
</feature>
<feature type="region of interest" description="Disordered" evidence="2">
    <location>
        <begin position="114"/>
        <end position="188"/>
    </location>
</feature>
<name>A0ABD3RDU6_9STRA</name>
<evidence type="ECO:0008006" key="5">
    <source>
        <dbReference type="Google" id="ProtNLM"/>
    </source>
</evidence>
<dbReference type="Proteomes" id="UP001530377">
    <property type="component" value="Unassembled WGS sequence"/>
</dbReference>
<sequence>MPKEPKKKMSATLASSSSSGGGGGGGKKNNVNSGRPPRHAPLGQVIQDDENRGKFATRKKVGTMMKCGGRGNDDDDDDIVGGGGEGGILLDERTSRRILDMGREQRLEMDALMEAEDGARMRTEMTRGGGSKITGRMSNARRIDTSGNGRGGGGSRGMEEDSSDDDVVDDDEDEDYDDDDEEIMVKRDDYGYVTMASNPIGLTPEEEALLSNMMGDGGGGDDDDDDDGDDDDGMPRARIRNLADIIMAKIEEKEAMAERRIGGGKMNHDDDGEADGGGMGMMELPPKVVQVYTDIGKLLAHYTSGKLPKAFKVVPSLHNWEEVLYLTRPDGWTPQAMYAATRIFASNLNPKMAQRFYNLVLLDAVRADIHSNRKLNYHYYAALKKAVYKPAAFFKGILLPLCADGSNCTLREAVIISSVLQRVSIPVHHSAVALHKLAMMRGYNGATSIFMRTLLDKKYSLPAPVIESLIAHFARFKDDEVGVEKSEELPVLWHQALLVFVQRYKNDIGVGGKEKLRDLMKVHYHPKITVEVRRELFGSAAWREERTGIERQGGSDDVMVM</sequence>
<dbReference type="PANTHER" id="PTHR12821:SF0">
    <property type="entry name" value="BYSTIN"/>
    <property type="match status" value="1"/>
</dbReference>
<dbReference type="PANTHER" id="PTHR12821">
    <property type="entry name" value="BYSTIN"/>
    <property type="match status" value="1"/>
</dbReference>
<evidence type="ECO:0000313" key="3">
    <source>
        <dbReference type="EMBL" id="KAL3810944.1"/>
    </source>
</evidence>
<dbReference type="InterPro" id="IPR007955">
    <property type="entry name" value="Bystin"/>
</dbReference>
<protein>
    <recommendedName>
        <fullName evidence="5">Bystin</fullName>
    </recommendedName>
</protein>
<keyword evidence="4" id="KW-1185">Reference proteome</keyword>
<comment type="similarity">
    <text evidence="1">Belongs to the bystin family.</text>
</comment>
<comment type="caution">
    <text evidence="3">The sequence shown here is derived from an EMBL/GenBank/DDBJ whole genome shotgun (WGS) entry which is preliminary data.</text>
</comment>
<reference evidence="3 4" key="1">
    <citation type="submission" date="2024-10" db="EMBL/GenBank/DDBJ databases">
        <title>Updated reference genomes for cyclostephanoid diatoms.</title>
        <authorList>
            <person name="Roberts W.R."/>
            <person name="Alverson A.J."/>
        </authorList>
    </citation>
    <scope>NUCLEOTIDE SEQUENCE [LARGE SCALE GENOMIC DNA]</scope>
    <source>
        <strain evidence="3 4">AJA228-03</strain>
    </source>
</reference>
<feature type="compositionally biased region" description="Acidic residues" evidence="2">
    <location>
        <begin position="219"/>
        <end position="232"/>
    </location>
</feature>
<proteinExistence type="inferred from homology"/>
<accession>A0ABD3RDU6</accession>
<feature type="region of interest" description="Disordered" evidence="2">
    <location>
        <begin position="1"/>
        <end position="88"/>
    </location>
</feature>
<evidence type="ECO:0000256" key="1">
    <source>
        <dbReference type="ARBA" id="ARBA00007114"/>
    </source>
</evidence>
<dbReference type="EMBL" id="JALLPB020000290">
    <property type="protein sequence ID" value="KAL3810944.1"/>
    <property type="molecule type" value="Genomic_DNA"/>
</dbReference>
<feature type="compositionally biased region" description="Acidic residues" evidence="2">
    <location>
        <begin position="160"/>
        <end position="182"/>
    </location>
</feature>
<organism evidence="3 4">
    <name type="scientific">Cyclostephanos tholiformis</name>
    <dbReference type="NCBI Taxonomy" id="382380"/>
    <lineage>
        <taxon>Eukaryota</taxon>
        <taxon>Sar</taxon>
        <taxon>Stramenopiles</taxon>
        <taxon>Ochrophyta</taxon>
        <taxon>Bacillariophyta</taxon>
        <taxon>Coscinodiscophyceae</taxon>
        <taxon>Thalassiosirophycidae</taxon>
        <taxon>Stephanodiscales</taxon>
        <taxon>Stephanodiscaceae</taxon>
        <taxon>Cyclostephanos</taxon>
    </lineage>
</organism>
<evidence type="ECO:0000256" key="2">
    <source>
        <dbReference type="SAM" id="MobiDB-lite"/>
    </source>
</evidence>
<evidence type="ECO:0000313" key="4">
    <source>
        <dbReference type="Proteomes" id="UP001530377"/>
    </source>
</evidence>
<dbReference type="Pfam" id="PF05291">
    <property type="entry name" value="Bystin"/>
    <property type="match status" value="1"/>
</dbReference>